<proteinExistence type="predicted"/>
<dbReference type="InterPro" id="IPR050109">
    <property type="entry name" value="HTH-type_TetR-like_transc_reg"/>
</dbReference>
<dbReference type="SUPFAM" id="SSF46689">
    <property type="entry name" value="Homeodomain-like"/>
    <property type="match status" value="1"/>
</dbReference>
<dbReference type="InterPro" id="IPR036271">
    <property type="entry name" value="Tet_transcr_reg_TetR-rel_C_sf"/>
</dbReference>
<accession>A0A1G9BP07</accession>
<organism evidence="4 5">
    <name type="scientific">Ferrimonas sediminum</name>
    <dbReference type="NCBI Taxonomy" id="718193"/>
    <lineage>
        <taxon>Bacteria</taxon>
        <taxon>Pseudomonadati</taxon>
        <taxon>Pseudomonadota</taxon>
        <taxon>Gammaproteobacteria</taxon>
        <taxon>Alteromonadales</taxon>
        <taxon>Ferrimonadaceae</taxon>
        <taxon>Ferrimonas</taxon>
    </lineage>
</organism>
<feature type="DNA-binding region" description="H-T-H motif" evidence="2">
    <location>
        <begin position="28"/>
        <end position="47"/>
    </location>
</feature>
<dbReference type="AlphaFoldDB" id="A0A1G9BP07"/>
<protein>
    <submittedName>
        <fullName evidence="4">DNA-binding transcriptional regulator, AcrR family</fullName>
    </submittedName>
</protein>
<dbReference type="OrthoDB" id="2356263at2"/>
<dbReference type="InterPro" id="IPR023772">
    <property type="entry name" value="DNA-bd_HTH_TetR-type_CS"/>
</dbReference>
<evidence type="ECO:0000256" key="1">
    <source>
        <dbReference type="ARBA" id="ARBA00023125"/>
    </source>
</evidence>
<reference evidence="5" key="1">
    <citation type="submission" date="2016-10" db="EMBL/GenBank/DDBJ databases">
        <authorList>
            <person name="Varghese N."/>
            <person name="Submissions S."/>
        </authorList>
    </citation>
    <scope>NUCLEOTIDE SEQUENCE [LARGE SCALE GENOMIC DNA]</scope>
    <source>
        <strain evidence="5">DSM 23317</strain>
    </source>
</reference>
<dbReference type="InterPro" id="IPR041586">
    <property type="entry name" value="PsrA_TetR_C"/>
</dbReference>
<evidence type="ECO:0000313" key="4">
    <source>
        <dbReference type="EMBL" id="SDK40605.1"/>
    </source>
</evidence>
<dbReference type="PRINTS" id="PR00455">
    <property type="entry name" value="HTHTETR"/>
</dbReference>
<dbReference type="RefSeq" id="WP_090368502.1">
    <property type="nucleotide sequence ID" value="NZ_FNEM01000032.1"/>
</dbReference>
<dbReference type="SUPFAM" id="SSF48498">
    <property type="entry name" value="Tetracyclin repressor-like, C-terminal domain"/>
    <property type="match status" value="1"/>
</dbReference>
<dbReference type="Gene3D" id="1.10.357.10">
    <property type="entry name" value="Tetracycline Repressor, domain 2"/>
    <property type="match status" value="1"/>
</dbReference>
<evidence type="ECO:0000256" key="2">
    <source>
        <dbReference type="PROSITE-ProRule" id="PRU00335"/>
    </source>
</evidence>
<dbReference type="InterPro" id="IPR001647">
    <property type="entry name" value="HTH_TetR"/>
</dbReference>
<dbReference type="PANTHER" id="PTHR30055">
    <property type="entry name" value="HTH-TYPE TRANSCRIPTIONAL REGULATOR RUTR"/>
    <property type="match status" value="1"/>
</dbReference>
<dbReference type="Pfam" id="PF00440">
    <property type="entry name" value="TetR_N"/>
    <property type="match status" value="1"/>
</dbReference>
<feature type="domain" description="HTH tetR-type" evidence="3">
    <location>
        <begin position="5"/>
        <end position="65"/>
    </location>
</feature>
<dbReference type="GO" id="GO:0000976">
    <property type="term" value="F:transcription cis-regulatory region binding"/>
    <property type="evidence" value="ECO:0007669"/>
    <property type="project" value="TreeGrafter"/>
</dbReference>
<gene>
    <name evidence="4" type="ORF">SAMN04488540_1322</name>
</gene>
<dbReference type="PANTHER" id="PTHR30055:SF235">
    <property type="entry name" value="TRANSCRIPTIONAL REGULATORY PROTEIN"/>
    <property type="match status" value="1"/>
</dbReference>
<dbReference type="Pfam" id="PF17939">
    <property type="entry name" value="TetR_C_30"/>
    <property type="match status" value="1"/>
</dbReference>
<dbReference type="Proteomes" id="UP000199527">
    <property type="component" value="Unassembled WGS sequence"/>
</dbReference>
<dbReference type="PROSITE" id="PS01081">
    <property type="entry name" value="HTH_TETR_1"/>
    <property type="match status" value="1"/>
</dbReference>
<evidence type="ECO:0000259" key="3">
    <source>
        <dbReference type="PROSITE" id="PS50977"/>
    </source>
</evidence>
<name>A0A1G9BP07_9GAMM</name>
<dbReference type="EMBL" id="FNEM01000032">
    <property type="protein sequence ID" value="SDK40605.1"/>
    <property type="molecule type" value="Genomic_DNA"/>
</dbReference>
<evidence type="ECO:0000313" key="5">
    <source>
        <dbReference type="Proteomes" id="UP000199527"/>
    </source>
</evidence>
<dbReference type="PROSITE" id="PS50977">
    <property type="entry name" value="HTH_TETR_2"/>
    <property type="match status" value="1"/>
</dbReference>
<dbReference type="GO" id="GO:0003700">
    <property type="term" value="F:DNA-binding transcription factor activity"/>
    <property type="evidence" value="ECO:0007669"/>
    <property type="project" value="TreeGrafter"/>
</dbReference>
<keyword evidence="5" id="KW-1185">Reference proteome</keyword>
<sequence length="221" mass="24726">MSNKQGTKSRILDAAERLFAERGFADTSLRLITSKAEVNLASVNYHFGSKKELIQAVLARYLDQFMPASEVALSALENQPGLTVHEIFDTLVQPLLSLDELRHRGSSIFLQLLGRGYIESQGHLRWFVTTHYGKPLELIVKLIHQVDNDIDDAELFWRLHFTLGTVVFTMASFEALNDIAHADFEQHNNVESVIKRLIPYVAAGVVAPAPQLSGTKIKEVS</sequence>
<keyword evidence="1 2" id="KW-0238">DNA-binding</keyword>
<dbReference type="InterPro" id="IPR009057">
    <property type="entry name" value="Homeodomain-like_sf"/>
</dbReference>